<dbReference type="RefSeq" id="WP_012904623.1">
    <property type="nucleotide sequence ID" value="NZ_CAJTBI010000036.1"/>
</dbReference>
<dbReference type="InterPro" id="IPR010090">
    <property type="entry name" value="Phage_tape_meas"/>
</dbReference>
<name>A0A482PN73_CITRO</name>
<dbReference type="Pfam" id="PF10145">
    <property type="entry name" value="PhageMin_Tail"/>
    <property type="match status" value="1"/>
</dbReference>
<feature type="coiled-coil region" evidence="1">
    <location>
        <begin position="396"/>
        <end position="423"/>
    </location>
</feature>
<evidence type="ECO:0000313" key="4">
    <source>
        <dbReference type="EMBL" id="QBY31493.1"/>
    </source>
</evidence>
<feature type="domain" description="Phage tail tape measure protein" evidence="3">
    <location>
        <begin position="222"/>
        <end position="413"/>
    </location>
</feature>
<organism evidence="4">
    <name type="scientific">Citrobacter rodentium</name>
    <dbReference type="NCBI Taxonomy" id="67825"/>
    <lineage>
        <taxon>Bacteria</taxon>
        <taxon>Pseudomonadati</taxon>
        <taxon>Pseudomonadota</taxon>
        <taxon>Gammaproteobacteria</taxon>
        <taxon>Enterobacterales</taxon>
        <taxon>Enterobacteriaceae</taxon>
        <taxon>Citrobacter</taxon>
    </lineage>
</organism>
<evidence type="ECO:0000256" key="2">
    <source>
        <dbReference type="SAM" id="MobiDB-lite"/>
    </source>
</evidence>
<protein>
    <submittedName>
        <fullName evidence="4">Tail length tape measure protein</fullName>
    </submittedName>
</protein>
<feature type="coiled-coil region" evidence="1">
    <location>
        <begin position="103"/>
        <end position="131"/>
    </location>
</feature>
<gene>
    <name evidence="4" type="ORF">E2R62_23525</name>
</gene>
<dbReference type="AlphaFoldDB" id="A0A482PN73"/>
<evidence type="ECO:0000259" key="3">
    <source>
        <dbReference type="Pfam" id="PF10145"/>
    </source>
</evidence>
<sequence length="760" mass="81384">MAGNFKVGMTLTAKDEASQVLEKGQKQVIKATEGVTKATRKAGAEQKRTEQESINSTKKAAKEIQRAARARETLGIRAEREIRREIYLTVASYNRLARAGFESAQEQERAMQATREKARALKRELDGVTQAQMKMAKTPVIPEQGRFARAAAFGGNAVTTGAGIAAGAAIMAQPVKKQMSYERQLTMMANTAFSDGGLEGRQSGREKLKNSIRAAVTYGGGTKEDAADAMNEMLASGAFSWDTANNLLPQIMKFATASGASPRDLVTMAAKAKQTFGLTDNDLPAMFNMAIAAGKAGNFELRDMAEHLGPQMALAGNAGMKGLDGFQKLLAFNEVAGIAAGSSSEAGNNVVNLLAKLFSSESATRAKSITIDGKGIDLPGTLTRAMENGIDPIEAFSRLADKVAANNKQYQELQKRLAATKDKGQQDKILESMAKILEGFGVGELVGDMQALKAILAYRNNPEYRKQVEAEISQQRTLPEGQRAGDVDFKFISDTNDFKTGQAKNTLEFSQMDSMKKLADASGAVADAISWAGEEFPGLTTAVVGATTAIEAMTAAALTWAGIKILTGSKPGGKAGEVVGDVIENTVKKGKGFKFPGIAGGLLSFGSTVTALATATSPEEDAAVEGSEERWKNIRAKYPQWLIDAAREKYQPWWQFGEGYSTENEKWIQQYLDELKKTGVIAGDSLPTPEQVRQQAGMAAPEPASKPPGRINQPEYLTHWGPPASPINFTTQLVLDGQVVAEAVNKYNLQDGNRGTGGTY</sequence>
<evidence type="ECO:0000256" key="1">
    <source>
        <dbReference type="SAM" id="Coils"/>
    </source>
</evidence>
<reference evidence="4" key="1">
    <citation type="submission" date="2019-03" db="EMBL/GenBank/DDBJ databases">
        <title>Complete genome sequence of enteropathogenic Citrobacter rodentium strain DBS100.</title>
        <authorList>
            <person name="Popov G."/>
            <person name="Fiebig A."/>
            <person name="Shideler S."/>
            <person name="Coombes B."/>
            <person name="Savchenko A."/>
        </authorList>
    </citation>
    <scope>NUCLEOTIDE SEQUENCE</scope>
    <source>
        <strain evidence="4">DBS100</strain>
    </source>
</reference>
<keyword evidence="1" id="KW-0175">Coiled coil</keyword>
<feature type="region of interest" description="Disordered" evidence="2">
    <location>
        <begin position="690"/>
        <end position="713"/>
    </location>
</feature>
<proteinExistence type="predicted"/>
<accession>A0A482PN73</accession>
<feature type="region of interest" description="Disordered" evidence="2">
    <location>
        <begin position="33"/>
        <end position="58"/>
    </location>
</feature>
<feature type="compositionally biased region" description="Basic and acidic residues" evidence="2">
    <location>
        <begin position="42"/>
        <end position="51"/>
    </location>
</feature>
<dbReference type="EMBL" id="CP038008">
    <property type="protein sequence ID" value="QBY31493.1"/>
    <property type="molecule type" value="Genomic_DNA"/>
</dbReference>